<dbReference type="EMBL" id="SLXQ01000002">
    <property type="protein sequence ID" value="TCP55145.1"/>
    <property type="molecule type" value="Genomic_DNA"/>
</dbReference>
<reference evidence="7 8" key="1">
    <citation type="submission" date="2019-03" db="EMBL/GenBank/DDBJ databases">
        <title>Genomic Encyclopedia of Type Strains, Phase IV (KMG-IV): sequencing the most valuable type-strain genomes for metagenomic binning, comparative biology and taxonomic classification.</title>
        <authorList>
            <person name="Goeker M."/>
        </authorList>
    </citation>
    <scope>NUCLEOTIDE SEQUENCE [LARGE SCALE GENOMIC DNA]</scope>
    <source>
        <strain evidence="7 8">DSM 45765</strain>
    </source>
</reference>
<organism evidence="7 8">
    <name type="scientific">Tamaricihabitans halophyticus</name>
    <dbReference type="NCBI Taxonomy" id="1262583"/>
    <lineage>
        <taxon>Bacteria</taxon>
        <taxon>Bacillati</taxon>
        <taxon>Actinomycetota</taxon>
        <taxon>Actinomycetes</taxon>
        <taxon>Pseudonocardiales</taxon>
        <taxon>Pseudonocardiaceae</taxon>
        <taxon>Tamaricihabitans</taxon>
    </lineage>
</organism>
<dbReference type="Proteomes" id="UP000294911">
    <property type="component" value="Unassembled WGS sequence"/>
</dbReference>
<dbReference type="Pfam" id="PF00348">
    <property type="entry name" value="polyprenyl_synt"/>
    <property type="match status" value="1"/>
</dbReference>
<sequence>MVPAHPASHPIDEQLPTEVARVLRTHLTRLGEPLRTTEPSFADPVDALTDFVLGGGKRLRPTFAWWGWRGAGGDPTGPDTEQLLCAVSSLELIQACALVHDDLMDSSDTRRGAPTVHIEFGRRHREAGWLGSAEQYGLAGAVLIGDLALAWADDMFYRCGLPEARLASAAPAWHAMRSEMLAGQYLDVLTQARGSESVDAALRIDQLKTAAYTVARPLHIGAALAGADESLIAALRQFGADIGVAFQLRDDMLGVFGDPAVTGKPAGDDLREGKRTVLLARGLEYAAAKNRDAEARRLRSYLGKAELTEQDVFDARQLLVELGAVDAVERQITELTESALAALASAGLAEPAGERLRALAMAATKRES</sequence>
<evidence type="ECO:0000313" key="8">
    <source>
        <dbReference type="Proteomes" id="UP000294911"/>
    </source>
</evidence>
<accession>A0A4R2R6Z7</accession>
<dbReference type="PROSITE" id="PS00723">
    <property type="entry name" value="POLYPRENYL_SYNTHASE_1"/>
    <property type="match status" value="1"/>
</dbReference>
<evidence type="ECO:0000256" key="6">
    <source>
        <dbReference type="RuleBase" id="RU004466"/>
    </source>
</evidence>
<evidence type="ECO:0000256" key="4">
    <source>
        <dbReference type="ARBA" id="ARBA00022723"/>
    </source>
</evidence>
<dbReference type="InterPro" id="IPR000092">
    <property type="entry name" value="Polyprenyl_synt"/>
</dbReference>
<dbReference type="InterPro" id="IPR033749">
    <property type="entry name" value="Polyprenyl_synt_CS"/>
</dbReference>
<dbReference type="GO" id="GO:0046872">
    <property type="term" value="F:metal ion binding"/>
    <property type="evidence" value="ECO:0007669"/>
    <property type="project" value="UniProtKB-KW"/>
</dbReference>
<dbReference type="PROSITE" id="PS00444">
    <property type="entry name" value="POLYPRENYL_SYNTHASE_2"/>
    <property type="match status" value="1"/>
</dbReference>
<keyword evidence="8" id="KW-1185">Reference proteome</keyword>
<dbReference type="SFLD" id="SFLDS00005">
    <property type="entry name" value="Isoprenoid_Synthase_Type_I"/>
    <property type="match status" value="1"/>
</dbReference>
<dbReference type="InterPro" id="IPR008949">
    <property type="entry name" value="Isoprenoid_synthase_dom_sf"/>
</dbReference>
<comment type="similarity">
    <text evidence="2 6">Belongs to the FPP/GGPP synthase family.</text>
</comment>
<dbReference type="SFLD" id="SFLDG01017">
    <property type="entry name" value="Polyprenyl_Transferase_Like"/>
    <property type="match status" value="1"/>
</dbReference>
<gene>
    <name evidence="7" type="ORF">EV191_102357</name>
</gene>
<keyword evidence="3 6" id="KW-0808">Transferase</keyword>
<proteinExistence type="inferred from homology"/>
<dbReference type="SUPFAM" id="SSF48576">
    <property type="entry name" value="Terpenoid synthases"/>
    <property type="match status" value="1"/>
</dbReference>
<comment type="caution">
    <text evidence="7">The sequence shown here is derived from an EMBL/GenBank/DDBJ whole genome shotgun (WGS) entry which is preliminary data.</text>
</comment>
<dbReference type="AlphaFoldDB" id="A0A4R2R6Z7"/>
<protein>
    <submittedName>
        <fullName evidence="7">Geranylgeranyl diphosphate synthase type I</fullName>
    </submittedName>
</protein>
<evidence type="ECO:0000256" key="1">
    <source>
        <dbReference type="ARBA" id="ARBA00001946"/>
    </source>
</evidence>
<dbReference type="CDD" id="cd00685">
    <property type="entry name" value="Trans_IPPS_HT"/>
    <property type="match status" value="1"/>
</dbReference>
<evidence type="ECO:0000313" key="7">
    <source>
        <dbReference type="EMBL" id="TCP55145.1"/>
    </source>
</evidence>
<comment type="cofactor">
    <cofactor evidence="1">
        <name>Mg(2+)</name>
        <dbReference type="ChEBI" id="CHEBI:18420"/>
    </cofactor>
</comment>
<evidence type="ECO:0000256" key="2">
    <source>
        <dbReference type="ARBA" id="ARBA00006706"/>
    </source>
</evidence>
<evidence type="ECO:0000256" key="5">
    <source>
        <dbReference type="ARBA" id="ARBA00022842"/>
    </source>
</evidence>
<dbReference type="GO" id="GO:0004659">
    <property type="term" value="F:prenyltransferase activity"/>
    <property type="evidence" value="ECO:0007669"/>
    <property type="project" value="InterPro"/>
</dbReference>
<keyword evidence="4" id="KW-0479">Metal-binding</keyword>
<evidence type="ECO:0000256" key="3">
    <source>
        <dbReference type="ARBA" id="ARBA00022679"/>
    </source>
</evidence>
<dbReference type="PANTHER" id="PTHR12001">
    <property type="entry name" value="GERANYLGERANYL PYROPHOSPHATE SYNTHASE"/>
    <property type="match status" value="1"/>
</dbReference>
<keyword evidence="5" id="KW-0460">Magnesium</keyword>
<dbReference type="Gene3D" id="1.10.600.10">
    <property type="entry name" value="Farnesyl Diphosphate Synthase"/>
    <property type="match status" value="1"/>
</dbReference>
<dbReference type="GO" id="GO:0008299">
    <property type="term" value="P:isoprenoid biosynthetic process"/>
    <property type="evidence" value="ECO:0007669"/>
    <property type="project" value="InterPro"/>
</dbReference>
<dbReference type="PANTHER" id="PTHR12001:SF85">
    <property type="entry name" value="SHORT CHAIN ISOPRENYL DIPHOSPHATE SYNTHASE"/>
    <property type="match status" value="1"/>
</dbReference>
<name>A0A4R2R6Z7_9PSEU</name>